<dbReference type="PANTHER" id="PTHR31760">
    <property type="entry name" value="S-ADENOSYL-L-METHIONINE-DEPENDENT METHYLTRANSFERASES SUPERFAMILY PROTEIN"/>
    <property type="match status" value="1"/>
</dbReference>
<comment type="similarity">
    <text evidence="6">Belongs to the methyltransferase superfamily. RNA methyltransferase RsmG family.</text>
</comment>
<feature type="binding site" evidence="6">
    <location>
        <position position="59"/>
    </location>
    <ligand>
        <name>S-adenosyl-L-methionine</name>
        <dbReference type="ChEBI" id="CHEBI:59789"/>
    </ligand>
</feature>
<dbReference type="InterPro" id="IPR003682">
    <property type="entry name" value="rRNA_ssu_MeTfrase_G"/>
</dbReference>
<proteinExistence type="inferred from homology"/>
<feature type="binding site" evidence="6">
    <location>
        <begin position="104"/>
        <end position="105"/>
    </location>
    <ligand>
        <name>S-adenosyl-L-methionine</name>
        <dbReference type="ChEBI" id="CHEBI:59789"/>
    </ligand>
</feature>
<reference evidence="7 8" key="1">
    <citation type="submission" date="2023-01" db="EMBL/GenBank/DDBJ databases">
        <title>Description of Helicobacter ibis sp. nov. isolated from faecal droppings of black-faced ibis (Theristicus melanopis).</title>
        <authorList>
            <person name="Lopez-Cantillo M."/>
            <person name="Vidal-Veuthey B."/>
            <person name="Mella A."/>
            <person name="De La Haba R."/>
            <person name="Collado L."/>
        </authorList>
    </citation>
    <scope>NUCLEOTIDE SEQUENCE [LARGE SCALE GENOMIC DNA]</scope>
    <source>
        <strain evidence="7 8">A82</strain>
    </source>
</reference>
<comment type="caution">
    <text evidence="6">Lacks conserved residue(s) required for the propagation of feature annotation.</text>
</comment>
<name>A0ABT4VC02_9HELI</name>
<keyword evidence="8" id="KW-1185">Reference proteome</keyword>
<dbReference type="SUPFAM" id="SSF53335">
    <property type="entry name" value="S-adenosyl-L-methionine-dependent methyltransferases"/>
    <property type="match status" value="1"/>
</dbReference>
<evidence type="ECO:0000256" key="6">
    <source>
        <dbReference type="HAMAP-Rule" id="MF_00074"/>
    </source>
</evidence>
<dbReference type="HAMAP" id="MF_00074">
    <property type="entry name" value="16SrRNA_methyltr_G"/>
    <property type="match status" value="1"/>
</dbReference>
<protein>
    <recommendedName>
        <fullName evidence="6">Ribosomal RNA small subunit methyltransferase G</fullName>
        <ecNumber evidence="6">2.1.1.-</ecNumber>
    </recommendedName>
    <alternativeName>
        <fullName evidence="6">16S rRNA 7-methylguanosine methyltransferase</fullName>
        <shortName evidence="6">16S rRNA m7G methyltransferase</shortName>
    </alternativeName>
</protein>
<dbReference type="EMBL" id="JAQHXR010000001">
    <property type="protein sequence ID" value="MDA3968233.1"/>
    <property type="molecule type" value="Genomic_DNA"/>
</dbReference>
<comment type="caution">
    <text evidence="7">The sequence shown here is derived from an EMBL/GenBank/DDBJ whole genome shotgun (WGS) entry which is preliminary data.</text>
</comment>
<keyword evidence="2 6" id="KW-0698">rRNA processing</keyword>
<keyword evidence="4 6" id="KW-0808">Transferase</keyword>
<evidence type="ECO:0000256" key="3">
    <source>
        <dbReference type="ARBA" id="ARBA00022603"/>
    </source>
</evidence>
<accession>A0ABT4VC02</accession>
<dbReference type="InterPro" id="IPR029063">
    <property type="entry name" value="SAM-dependent_MTases_sf"/>
</dbReference>
<dbReference type="Pfam" id="PF02527">
    <property type="entry name" value="GidB"/>
    <property type="match status" value="1"/>
</dbReference>
<keyword evidence="3 6" id="KW-0489">Methyltransferase</keyword>
<gene>
    <name evidence="6 7" type="primary">rsmG</name>
    <name evidence="7" type="ORF">PF021_00915</name>
</gene>
<dbReference type="EC" id="2.1.1.-" evidence="6"/>
<feature type="binding site" evidence="6">
    <location>
        <position position="54"/>
    </location>
    <ligand>
        <name>S-adenosyl-L-methionine</name>
        <dbReference type="ChEBI" id="CHEBI:59789"/>
    </ligand>
</feature>
<organism evidence="7 8">
    <name type="scientific">Helicobacter ibis</name>
    <dbReference type="NCBI Taxonomy" id="2962633"/>
    <lineage>
        <taxon>Bacteria</taxon>
        <taxon>Pseudomonadati</taxon>
        <taxon>Campylobacterota</taxon>
        <taxon>Epsilonproteobacteria</taxon>
        <taxon>Campylobacterales</taxon>
        <taxon>Helicobacteraceae</taxon>
        <taxon>Helicobacter</taxon>
    </lineage>
</organism>
<evidence type="ECO:0000256" key="1">
    <source>
        <dbReference type="ARBA" id="ARBA00022490"/>
    </source>
</evidence>
<dbReference type="Gene3D" id="3.40.50.150">
    <property type="entry name" value="Vaccinia Virus protein VP39"/>
    <property type="match status" value="1"/>
</dbReference>
<evidence type="ECO:0000256" key="2">
    <source>
        <dbReference type="ARBA" id="ARBA00022552"/>
    </source>
</evidence>
<dbReference type="Proteomes" id="UP001210261">
    <property type="component" value="Unassembled WGS sequence"/>
</dbReference>
<evidence type="ECO:0000313" key="7">
    <source>
        <dbReference type="EMBL" id="MDA3968233.1"/>
    </source>
</evidence>
<sequence length="188" mass="21249">MEKYIQILQKWNKIHSLSGANSKERIEKNIQYSLYPLTLDSLKIKDKTCILDIGSGNGFPAVPLGISLNITTILCEPNVKKAAFLQNLKAELELDNFYIFRKKVEELSLSEIVAQTNKEPDLITSRATFEVKELLNKCIHLLNRDSLLLLFKGSSVQDELSKIKLKYEIFNNGLLNYIAIKGAECSGL</sequence>
<keyword evidence="1 6" id="KW-0963">Cytoplasm</keyword>
<comment type="function">
    <text evidence="6">Specifically methylates the N7 position of a guanine in 16S rRNA.</text>
</comment>
<dbReference type="GO" id="GO:0008168">
    <property type="term" value="F:methyltransferase activity"/>
    <property type="evidence" value="ECO:0007669"/>
    <property type="project" value="UniProtKB-KW"/>
</dbReference>
<evidence type="ECO:0000256" key="4">
    <source>
        <dbReference type="ARBA" id="ARBA00022679"/>
    </source>
</evidence>
<evidence type="ECO:0000313" key="8">
    <source>
        <dbReference type="Proteomes" id="UP001210261"/>
    </source>
</evidence>
<dbReference type="NCBIfam" id="TIGR00138">
    <property type="entry name" value="rsmG_gidB"/>
    <property type="match status" value="1"/>
</dbReference>
<keyword evidence="5 6" id="KW-0949">S-adenosyl-L-methionine</keyword>
<feature type="binding site" evidence="6">
    <location>
        <position position="126"/>
    </location>
    <ligand>
        <name>S-adenosyl-L-methionine</name>
        <dbReference type="ChEBI" id="CHEBI:59789"/>
    </ligand>
</feature>
<comment type="subcellular location">
    <subcellularLocation>
        <location evidence="6">Cytoplasm</location>
    </subcellularLocation>
</comment>
<evidence type="ECO:0000256" key="5">
    <source>
        <dbReference type="ARBA" id="ARBA00022691"/>
    </source>
</evidence>
<dbReference type="PANTHER" id="PTHR31760:SF0">
    <property type="entry name" value="S-ADENOSYL-L-METHIONINE-DEPENDENT METHYLTRANSFERASES SUPERFAMILY PROTEIN"/>
    <property type="match status" value="1"/>
</dbReference>
<dbReference type="GO" id="GO:0032259">
    <property type="term" value="P:methylation"/>
    <property type="evidence" value="ECO:0007669"/>
    <property type="project" value="UniProtKB-KW"/>
</dbReference>